<evidence type="ECO:0000313" key="1">
    <source>
        <dbReference type="EMBL" id="SPX30158.1"/>
    </source>
</evidence>
<dbReference type="EMBL" id="UASG01000010">
    <property type="protein sequence ID" value="SPX30158.1"/>
    <property type="molecule type" value="Genomic_DNA"/>
</dbReference>
<protein>
    <submittedName>
        <fullName evidence="1">Uncharacterized protein</fullName>
    </submittedName>
</protein>
<organism evidence="1 2">
    <name type="scientific">Escherichia coli</name>
    <dbReference type="NCBI Taxonomy" id="562"/>
    <lineage>
        <taxon>Bacteria</taxon>
        <taxon>Pseudomonadati</taxon>
        <taxon>Pseudomonadota</taxon>
        <taxon>Gammaproteobacteria</taxon>
        <taxon>Enterobacterales</taxon>
        <taxon>Enterobacteriaceae</taxon>
        <taxon>Escherichia</taxon>
    </lineage>
</organism>
<accession>A0AB38EXY8</accession>
<gene>
    <name evidence="1" type="ORF">NCTC10279_02457</name>
</gene>
<proteinExistence type="predicted"/>
<dbReference type="Proteomes" id="UP000250385">
    <property type="component" value="Unassembled WGS sequence"/>
</dbReference>
<name>A0AB38EXY8_ECOLX</name>
<evidence type="ECO:0000313" key="2">
    <source>
        <dbReference type="Proteomes" id="UP000250385"/>
    </source>
</evidence>
<dbReference type="AlphaFoldDB" id="A0AB38EXY8"/>
<reference evidence="1 2" key="1">
    <citation type="submission" date="2018-06" db="EMBL/GenBank/DDBJ databases">
        <authorList>
            <consortium name="Pathogen Informatics"/>
            <person name="Doyle S."/>
        </authorList>
    </citation>
    <scope>NUCLEOTIDE SEQUENCE [LARGE SCALE GENOMIC DNA]</scope>
    <source>
        <strain evidence="1 2">NCTC10279</strain>
    </source>
</reference>
<comment type="caution">
    <text evidence="1">The sequence shown here is derived from an EMBL/GenBank/DDBJ whole genome shotgun (WGS) entry which is preliminary data.</text>
</comment>
<sequence>MVRRYSGVLIGISVKISRIDRFSSSVICGQITEGSYLSIMHLLIGSRLQIFYWNNFRCFPINNNKNSNNTSQYKKTDPGQSGSAFPVLMIYAISDSGCLMLPGINVRRNIPLAAHIQIIRPPLHHGLSGLQMLCFMHICRPHAVALLVAHLPLHRIA</sequence>